<dbReference type="InterPro" id="IPR018060">
    <property type="entry name" value="HTH_AraC"/>
</dbReference>
<dbReference type="PANTHER" id="PTHR46796">
    <property type="entry name" value="HTH-TYPE TRANSCRIPTIONAL ACTIVATOR RHAS-RELATED"/>
    <property type="match status" value="1"/>
</dbReference>
<evidence type="ECO:0000259" key="4">
    <source>
        <dbReference type="PROSITE" id="PS01124"/>
    </source>
</evidence>
<accession>A0A1B2HVZ2</accession>
<evidence type="ECO:0000256" key="3">
    <source>
        <dbReference type="ARBA" id="ARBA00023163"/>
    </source>
</evidence>
<dbReference type="PROSITE" id="PS01124">
    <property type="entry name" value="HTH_ARAC_FAMILY_2"/>
    <property type="match status" value="1"/>
</dbReference>
<dbReference type="Gene3D" id="1.10.10.60">
    <property type="entry name" value="Homeodomain-like"/>
    <property type="match status" value="1"/>
</dbReference>
<dbReference type="STRING" id="1586287.BBK82_44140"/>
<dbReference type="OrthoDB" id="5464689at2"/>
<gene>
    <name evidence="5" type="ORF">BBK82_44140</name>
</gene>
<dbReference type="RefSeq" id="WP_065920229.1">
    <property type="nucleotide sequence ID" value="NZ_CP016793.1"/>
</dbReference>
<evidence type="ECO:0000313" key="6">
    <source>
        <dbReference type="Proteomes" id="UP000093053"/>
    </source>
</evidence>
<keyword evidence="6" id="KW-1185">Reference proteome</keyword>
<dbReference type="Proteomes" id="UP000093053">
    <property type="component" value="Chromosome"/>
</dbReference>
<name>A0A1B2HVZ2_9PSEU</name>
<dbReference type="PROSITE" id="PS00041">
    <property type="entry name" value="HTH_ARAC_FAMILY_1"/>
    <property type="match status" value="1"/>
</dbReference>
<dbReference type="EMBL" id="CP016793">
    <property type="protein sequence ID" value="ANZ41894.1"/>
    <property type="molecule type" value="Genomic_DNA"/>
</dbReference>
<dbReference type="SMART" id="SM00342">
    <property type="entry name" value="HTH_ARAC"/>
    <property type="match status" value="1"/>
</dbReference>
<reference evidence="5 6" key="1">
    <citation type="submission" date="2016-07" db="EMBL/GenBank/DDBJ databases">
        <title>Complete genome sequence of the Lentzea guizhouensis DHS C013.</title>
        <authorList>
            <person name="Cao C."/>
        </authorList>
    </citation>
    <scope>NUCLEOTIDE SEQUENCE [LARGE SCALE GENOMIC DNA]</scope>
    <source>
        <strain evidence="5 6">DHS C013</strain>
    </source>
</reference>
<dbReference type="InterPro" id="IPR050204">
    <property type="entry name" value="AraC_XylS_family_regulators"/>
</dbReference>
<sequence>MERVVEVTDLDAAREVLSAAYAKMRFDRGDEPTRLWMASRAAGAVRFDRLGGVYGLAATVEPLQVNAFGYLEAGRLRLRSEGQERFLGPGDAFRVAAPDQPYAATLDSPQVEMVILNQSVVDQVAEDVRFTGCQPVSPERAVRWRSTCAHLRDEVLPVFADEPLVVGNATHLLVSMTLATFPHVTVVDYATEQVRPHALKRAIAFIESEAARDITAADIARAARVSVRAIQLAFRRHLDTTPMAYIRRVRLAQAHVDLQRSNGTVTEIAARWGYARPSVFAAHYRTAYGVSPSQTLRSG</sequence>
<evidence type="ECO:0000256" key="2">
    <source>
        <dbReference type="ARBA" id="ARBA00023125"/>
    </source>
</evidence>
<organism evidence="5 6">
    <name type="scientific">Lentzea guizhouensis</name>
    <dbReference type="NCBI Taxonomy" id="1586287"/>
    <lineage>
        <taxon>Bacteria</taxon>
        <taxon>Bacillati</taxon>
        <taxon>Actinomycetota</taxon>
        <taxon>Actinomycetes</taxon>
        <taxon>Pseudonocardiales</taxon>
        <taxon>Pseudonocardiaceae</taxon>
        <taxon>Lentzea</taxon>
    </lineage>
</organism>
<dbReference type="AlphaFoldDB" id="A0A1B2HVZ2"/>
<evidence type="ECO:0000313" key="5">
    <source>
        <dbReference type="EMBL" id="ANZ41894.1"/>
    </source>
</evidence>
<protein>
    <recommendedName>
        <fullName evidence="4">HTH araC/xylS-type domain-containing protein</fullName>
    </recommendedName>
</protein>
<proteinExistence type="predicted"/>
<dbReference type="PANTHER" id="PTHR46796:SF12">
    <property type="entry name" value="HTH-TYPE DNA-BINDING TRANSCRIPTIONAL ACTIVATOR EUTR"/>
    <property type="match status" value="1"/>
</dbReference>
<dbReference type="InterPro" id="IPR009057">
    <property type="entry name" value="Homeodomain-like_sf"/>
</dbReference>
<dbReference type="InterPro" id="IPR018062">
    <property type="entry name" value="HTH_AraC-typ_CS"/>
</dbReference>
<dbReference type="Pfam" id="PF12833">
    <property type="entry name" value="HTH_18"/>
    <property type="match status" value="1"/>
</dbReference>
<dbReference type="GO" id="GO:0003700">
    <property type="term" value="F:DNA-binding transcription factor activity"/>
    <property type="evidence" value="ECO:0007669"/>
    <property type="project" value="InterPro"/>
</dbReference>
<keyword evidence="2" id="KW-0238">DNA-binding</keyword>
<keyword evidence="1" id="KW-0805">Transcription regulation</keyword>
<feature type="domain" description="HTH araC/xylS-type" evidence="4">
    <location>
        <begin position="200"/>
        <end position="298"/>
    </location>
</feature>
<dbReference type="KEGG" id="led:BBK82_44140"/>
<dbReference type="SUPFAM" id="SSF46689">
    <property type="entry name" value="Homeodomain-like"/>
    <property type="match status" value="2"/>
</dbReference>
<dbReference type="GO" id="GO:0043565">
    <property type="term" value="F:sequence-specific DNA binding"/>
    <property type="evidence" value="ECO:0007669"/>
    <property type="project" value="InterPro"/>
</dbReference>
<evidence type="ECO:0000256" key="1">
    <source>
        <dbReference type="ARBA" id="ARBA00023015"/>
    </source>
</evidence>
<keyword evidence="3" id="KW-0804">Transcription</keyword>